<dbReference type="InterPro" id="IPR052894">
    <property type="entry name" value="AsmA-related"/>
</dbReference>
<sequence length="871" mass="96915">MRVKVRRIAIAGALLLALGVTLVMRIDIESLNSYIRQEVQGFTESGLEAKKSSLSFLHGIGVRLDEVILKQEHYRVDAGHMNIGIRLLPLLLGKVEVDTLDIHDAVIMVRPEALQPTSTAISSLPFERIKLVRSQIRTFDGSELLNNLHLELRNIGANRETLWELQAKQDGHSISGHGLLNFYNGEISSGFGKLKFDHVPVAPLRAVTPESIFSWFDQSQGKISGSLTLDITRNQSWAVFGELSLNGATEEPPLRLRGKLEHPETGVLIWHDSFIHFNEDAVIAIDGECRNEQCETALDATNIELKTWFPLIPKTVSFHKQINGLTDINAVVQWDDQGWDSSAAFRLKDASYRYKETGHQLPEILLQTAELQGDNKSWLVKAALTSPDAKGELVIESVQKKSGIKEMQINASDVDAPLWQPLANLLLSSLEIDPQLEATGLMNGTIGLHQHISGKILRLELDGKTAALSYPSLFKKPENIEAACNVEIRWPKTATTPDVVTLRECHLDNSSLQLARWMHTSQHQLEIKKLSVHFDQLHNHAVLLPDGLSTLRGDLEGDGKTAWEDGGKNNFGWATHMSGSWHLQNFGDPQWHASGAVKAIKGQLESSHLMLHGPQGQAELQGEVSFATGTGDVDILEAKLDFSSYPDPPAFLEGKNIRGRIHHAQLTMLENELQDIHGYYRMHRGQLDLENIQGSIADGQLFSTKLVITPAADKYAVSGKMRLKNIRSEQIKGLTPILQAELKGRLHANIELQGSFPSLQADSWQQSNGDILIYNGEWSRESKADTLTEHLGIKKPEQISHAFNQLGFRFRLREQQVDFDQVNLNYNGVQLRGKAEVAADGAIQGTVESTDRKSLYSLGGTWPKPSWKLLQ</sequence>
<evidence type="ECO:0000313" key="1">
    <source>
        <dbReference type="EMBL" id="ATX79150.1"/>
    </source>
</evidence>
<dbReference type="KEGG" id="maes:Ga0123461_0726"/>
<dbReference type="AlphaFoldDB" id="A0A2K8KWA5"/>
<reference evidence="1 2" key="1">
    <citation type="submission" date="2016-12" db="EMBL/GenBank/DDBJ databases">
        <title>Isolation and genomic insights into novel planktonic Zetaproteobacteria from stratified waters of the Chesapeake Bay.</title>
        <authorList>
            <person name="McAllister S.M."/>
            <person name="Kato S."/>
            <person name="Chan C.S."/>
            <person name="Chiu B.K."/>
            <person name="Field E.K."/>
        </authorList>
    </citation>
    <scope>NUCLEOTIDE SEQUENCE [LARGE SCALE GENOMIC DNA]</scope>
    <source>
        <strain evidence="1 2">CP-5</strain>
    </source>
</reference>
<dbReference type="Proteomes" id="UP000231701">
    <property type="component" value="Chromosome"/>
</dbReference>
<protein>
    <recommendedName>
        <fullName evidence="3">AsmA-like C-terminal domain-containing protein</fullName>
    </recommendedName>
</protein>
<name>A0A2K8KWA5_MARES</name>
<proteinExistence type="predicted"/>
<dbReference type="OrthoDB" id="5287411at2"/>
<gene>
    <name evidence="1" type="ORF">Ga0123461_0726</name>
</gene>
<dbReference type="GO" id="GO:0005886">
    <property type="term" value="C:plasma membrane"/>
    <property type="evidence" value="ECO:0007669"/>
    <property type="project" value="TreeGrafter"/>
</dbReference>
<keyword evidence="2" id="KW-1185">Reference proteome</keyword>
<dbReference type="EMBL" id="CP018799">
    <property type="protein sequence ID" value="ATX79150.1"/>
    <property type="molecule type" value="Genomic_DNA"/>
</dbReference>
<dbReference type="PANTHER" id="PTHR30441">
    <property type="entry name" value="DUF748 DOMAIN-CONTAINING PROTEIN"/>
    <property type="match status" value="1"/>
</dbReference>
<accession>A0A2K8KWA5</accession>
<evidence type="ECO:0008006" key="3">
    <source>
        <dbReference type="Google" id="ProtNLM"/>
    </source>
</evidence>
<dbReference type="GO" id="GO:0090313">
    <property type="term" value="P:regulation of protein targeting to membrane"/>
    <property type="evidence" value="ECO:0007669"/>
    <property type="project" value="TreeGrafter"/>
</dbReference>
<evidence type="ECO:0000313" key="2">
    <source>
        <dbReference type="Proteomes" id="UP000231701"/>
    </source>
</evidence>
<organism evidence="1 2">
    <name type="scientific">Mariprofundus aestuarium</name>
    <dbReference type="NCBI Taxonomy" id="1921086"/>
    <lineage>
        <taxon>Bacteria</taxon>
        <taxon>Pseudomonadati</taxon>
        <taxon>Pseudomonadota</taxon>
        <taxon>Candidatius Mariprofundia</taxon>
        <taxon>Mariprofundales</taxon>
        <taxon>Mariprofundaceae</taxon>
        <taxon>Mariprofundus</taxon>
    </lineage>
</organism>
<dbReference type="PANTHER" id="PTHR30441:SF8">
    <property type="entry name" value="DUF748 DOMAIN-CONTAINING PROTEIN"/>
    <property type="match status" value="1"/>
</dbReference>
<dbReference type="RefSeq" id="WP_157819210.1">
    <property type="nucleotide sequence ID" value="NZ_CP018799.1"/>
</dbReference>